<dbReference type="OrthoDB" id="9792858at2"/>
<reference evidence="5" key="1">
    <citation type="submission" date="2017-09" db="EMBL/GenBank/DDBJ databases">
        <authorList>
            <person name="Varghese N."/>
            <person name="Submissions S."/>
        </authorList>
    </citation>
    <scope>NUCLEOTIDE SEQUENCE [LARGE SCALE GENOMIC DNA]</scope>
    <source>
        <strain evidence="5">C7</strain>
    </source>
</reference>
<dbReference type="AlphaFoldDB" id="A0A2C9CPA0"/>
<dbReference type="InterPro" id="IPR050268">
    <property type="entry name" value="NADH-dep_flavin_reductase"/>
</dbReference>
<dbReference type="InterPro" id="IPR012349">
    <property type="entry name" value="Split_barrel_FMN-bd"/>
</dbReference>
<feature type="domain" description="Flavin reductase like" evidence="3">
    <location>
        <begin position="13"/>
        <end position="156"/>
    </location>
</feature>
<dbReference type="EMBL" id="OCTN01000001">
    <property type="protein sequence ID" value="SOH93048.1"/>
    <property type="molecule type" value="Genomic_DNA"/>
</dbReference>
<dbReference type="SMART" id="SM00903">
    <property type="entry name" value="Flavin_Reduct"/>
    <property type="match status" value="1"/>
</dbReference>
<comment type="similarity">
    <text evidence="1">Belongs to the non-flavoprotein flavin reductase family.</text>
</comment>
<accession>A0A2C9CPA0</accession>
<protein>
    <submittedName>
        <fullName evidence="4">NADH-FMN oxidoreductase RutF, flavin reductase (DIM6/NTAB) family</fullName>
    </submittedName>
</protein>
<dbReference type="InterPro" id="IPR002563">
    <property type="entry name" value="Flavin_Rdtase-like_dom"/>
</dbReference>
<dbReference type="Pfam" id="PF01613">
    <property type="entry name" value="Flavin_Reduct"/>
    <property type="match status" value="1"/>
</dbReference>
<dbReference type="Gene3D" id="2.30.110.10">
    <property type="entry name" value="Electron Transport, Fmn-binding Protein, Chain A"/>
    <property type="match status" value="1"/>
</dbReference>
<keyword evidence="5" id="KW-1185">Reference proteome</keyword>
<dbReference type="PANTHER" id="PTHR30466:SF11">
    <property type="entry name" value="FLAVIN-DEPENDENT MONOOXYGENASE, REDUCTASE SUBUNIT HSAB"/>
    <property type="match status" value="1"/>
</dbReference>
<dbReference type="Proteomes" id="UP000220034">
    <property type="component" value="Unassembled WGS sequence"/>
</dbReference>
<dbReference type="GO" id="GO:0042602">
    <property type="term" value="F:riboflavin reductase (NADPH) activity"/>
    <property type="evidence" value="ECO:0007669"/>
    <property type="project" value="TreeGrafter"/>
</dbReference>
<evidence type="ECO:0000313" key="4">
    <source>
        <dbReference type="EMBL" id="SOH93048.1"/>
    </source>
</evidence>
<name>A0A2C9CPA0_9RHOB</name>
<dbReference type="PANTHER" id="PTHR30466">
    <property type="entry name" value="FLAVIN REDUCTASE"/>
    <property type="match status" value="1"/>
</dbReference>
<evidence type="ECO:0000256" key="1">
    <source>
        <dbReference type="ARBA" id="ARBA00008898"/>
    </source>
</evidence>
<proteinExistence type="inferred from homology"/>
<organism evidence="4 5">
    <name type="scientific">Pontivivens marinum</name>
    <dbReference type="NCBI Taxonomy" id="1690039"/>
    <lineage>
        <taxon>Bacteria</taxon>
        <taxon>Pseudomonadati</taxon>
        <taxon>Pseudomonadota</taxon>
        <taxon>Alphaproteobacteria</taxon>
        <taxon>Rhodobacterales</taxon>
        <taxon>Paracoccaceae</taxon>
        <taxon>Pontivivens</taxon>
    </lineage>
</organism>
<sequence>MTHFTARDLRDACGAFATGVTVVTTLGPDGPLGMTANSFSSLSIDPPLVMWAPATRSARFGAFTQAGHFTIHILNAEQLELAAAFARSGCDPFADMDWTHGPTGVPEFSGCAAMFRCTRHAVHPGGDHAIVVGRVDSLEHDPTPHPLVFHAGLYPRLA</sequence>
<dbReference type="RefSeq" id="WP_097928586.1">
    <property type="nucleotide sequence ID" value="NZ_OCTN01000001.1"/>
</dbReference>
<evidence type="ECO:0000313" key="5">
    <source>
        <dbReference type="Proteomes" id="UP000220034"/>
    </source>
</evidence>
<evidence type="ECO:0000259" key="3">
    <source>
        <dbReference type="SMART" id="SM00903"/>
    </source>
</evidence>
<dbReference type="GO" id="GO:0010181">
    <property type="term" value="F:FMN binding"/>
    <property type="evidence" value="ECO:0007669"/>
    <property type="project" value="InterPro"/>
</dbReference>
<keyword evidence="2" id="KW-0560">Oxidoreductase</keyword>
<gene>
    <name evidence="4" type="ORF">SAMN06273572_101902</name>
</gene>
<dbReference type="SUPFAM" id="SSF50475">
    <property type="entry name" value="FMN-binding split barrel"/>
    <property type="match status" value="1"/>
</dbReference>
<evidence type="ECO:0000256" key="2">
    <source>
        <dbReference type="ARBA" id="ARBA00023002"/>
    </source>
</evidence>